<name>A0ABX1X4B9_9BACL</name>
<accession>A0ABX1X4B9</accession>
<feature type="domain" description="AMP-dependent synthetase/ligase" evidence="1">
    <location>
        <begin position="45"/>
        <end position="382"/>
    </location>
</feature>
<dbReference type="Pfam" id="PF23562">
    <property type="entry name" value="AMP-binding_C_3"/>
    <property type="match status" value="1"/>
</dbReference>
<reference evidence="2 3" key="1">
    <citation type="submission" date="2019-10" db="EMBL/GenBank/DDBJ databases">
        <title>Description of Paenibacillus humi sp. nov.</title>
        <authorList>
            <person name="Carlier A."/>
            <person name="Qi S."/>
        </authorList>
    </citation>
    <scope>NUCLEOTIDE SEQUENCE [LARGE SCALE GENOMIC DNA]</scope>
    <source>
        <strain evidence="2 3">LMG 31461</strain>
    </source>
</reference>
<evidence type="ECO:0000313" key="3">
    <source>
        <dbReference type="Proteomes" id="UP000653578"/>
    </source>
</evidence>
<dbReference type="InterPro" id="IPR020845">
    <property type="entry name" value="AMP-binding_CS"/>
</dbReference>
<organism evidence="2 3">
    <name type="scientific">Paenibacillus plantarum</name>
    <dbReference type="NCBI Taxonomy" id="2654975"/>
    <lineage>
        <taxon>Bacteria</taxon>
        <taxon>Bacillati</taxon>
        <taxon>Bacillota</taxon>
        <taxon>Bacilli</taxon>
        <taxon>Bacillales</taxon>
        <taxon>Paenibacillaceae</taxon>
        <taxon>Paenibacillus</taxon>
    </lineage>
</organism>
<dbReference type="EMBL" id="WHNY01000009">
    <property type="protein sequence ID" value="NOU63251.1"/>
    <property type="molecule type" value="Genomic_DNA"/>
</dbReference>
<dbReference type="InterPro" id="IPR042099">
    <property type="entry name" value="ANL_N_sf"/>
</dbReference>
<dbReference type="Pfam" id="PF00501">
    <property type="entry name" value="AMP-binding"/>
    <property type="match status" value="1"/>
</dbReference>
<sequence length="550" mass="62864">MDNIKKQPLVNSSKGGLNKSYRLEQLHIALKNNTVNYLEFYGRNNTYLRKTYAEVYLDVHRTISLLKSMKLQPRDRVGILGANSYEYVIADLAVVMGGYVSVPFPDKYFLYQIGNLHEEYELKLLFVDSHNWHQINNEAKCALEKLMQIIDRQSSDENNIHIPDGEDIFMINFTSGTTGFPKGIEIRSKCLEEWVSVIAERFPFTSEDKLINFLPLHISNARFLIYAAILLPFNLTVTLSDQLMKVLQESRPTILQGVPYLFETVYGNVMRTIESSPLRHVAFRAFRMSKRWLPPKMLSKLQSRMFRQALQFWGGRMRLLVTGSAPISTKVLDLFEDMGLNIYESYGINEIGLVSINSPGRYRFGTVGQPFSTKQVVIGDNQEILVRSDYSWGTSYLNKSEVINAEIFKSDGFISTGDMGYLDDDGYLHVIGRIKELLVLATGEKVHPNLIEEMLRVSTSIKQVVAIGDGKHFISCILVLAERSLKETEIHGIISHANKRLPEALRIRGYVLAKEPFTIENGLLNSTLKINRNKVFEAYRRDIDELYEEG</sequence>
<dbReference type="Gene3D" id="3.40.50.12780">
    <property type="entry name" value="N-terminal domain of ligase-like"/>
    <property type="match status" value="1"/>
</dbReference>
<keyword evidence="3" id="KW-1185">Reference proteome</keyword>
<dbReference type="PROSITE" id="PS00455">
    <property type="entry name" value="AMP_BINDING"/>
    <property type="match status" value="1"/>
</dbReference>
<dbReference type="InterPro" id="IPR000873">
    <property type="entry name" value="AMP-dep_synth/lig_dom"/>
</dbReference>
<dbReference type="PANTHER" id="PTHR43272">
    <property type="entry name" value="LONG-CHAIN-FATTY-ACID--COA LIGASE"/>
    <property type="match status" value="1"/>
</dbReference>
<proteinExistence type="predicted"/>
<evidence type="ECO:0000259" key="1">
    <source>
        <dbReference type="Pfam" id="PF00501"/>
    </source>
</evidence>
<dbReference type="RefSeq" id="WP_171629055.1">
    <property type="nucleotide sequence ID" value="NZ_WHNY01000009.1"/>
</dbReference>
<dbReference type="SUPFAM" id="SSF56801">
    <property type="entry name" value="Acetyl-CoA synthetase-like"/>
    <property type="match status" value="1"/>
</dbReference>
<comment type="caution">
    <text evidence="2">The sequence shown here is derived from an EMBL/GenBank/DDBJ whole genome shotgun (WGS) entry which is preliminary data.</text>
</comment>
<evidence type="ECO:0000313" key="2">
    <source>
        <dbReference type="EMBL" id="NOU63251.1"/>
    </source>
</evidence>
<dbReference type="PANTHER" id="PTHR43272:SF52">
    <property type="entry name" value="AMP-DEPENDENT SYNTHETASE_LIGASE DOMAIN-CONTAINING PROTEIN"/>
    <property type="match status" value="1"/>
</dbReference>
<dbReference type="Proteomes" id="UP000653578">
    <property type="component" value="Unassembled WGS sequence"/>
</dbReference>
<gene>
    <name evidence="2" type="ORF">GC096_04230</name>
</gene>
<protein>
    <submittedName>
        <fullName evidence="2">AMP-binding protein</fullName>
    </submittedName>
</protein>